<dbReference type="STRING" id="28573.A0A0U1M8W1"/>
<evidence type="ECO:0000256" key="3">
    <source>
        <dbReference type="ARBA" id="ARBA00008891"/>
    </source>
</evidence>
<comment type="catalytic activity">
    <reaction evidence="10 12">
        <text>[(1-&gt;4)-alpha-D-galacturonosyl methyl ester](n) + n H2O = [(1-&gt;4)-alpha-D-galacturonosyl](n) + n methanol + n H(+)</text>
        <dbReference type="Rhea" id="RHEA:22380"/>
        <dbReference type="Rhea" id="RHEA-COMP:14570"/>
        <dbReference type="Rhea" id="RHEA-COMP:14573"/>
        <dbReference type="ChEBI" id="CHEBI:15377"/>
        <dbReference type="ChEBI" id="CHEBI:15378"/>
        <dbReference type="ChEBI" id="CHEBI:17790"/>
        <dbReference type="ChEBI" id="CHEBI:140522"/>
        <dbReference type="ChEBI" id="CHEBI:140523"/>
        <dbReference type="EC" id="3.1.1.11"/>
    </reaction>
</comment>
<keyword evidence="7 12" id="KW-0378">Hydrolase</keyword>
<keyword evidence="6 12" id="KW-0732">Signal</keyword>
<dbReference type="OMA" id="CQFSGYQ"/>
<evidence type="ECO:0000259" key="13">
    <source>
        <dbReference type="Pfam" id="PF01095"/>
    </source>
</evidence>
<evidence type="ECO:0000313" key="14">
    <source>
        <dbReference type="EMBL" id="CRG92005.1"/>
    </source>
</evidence>
<dbReference type="GO" id="GO:0005576">
    <property type="term" value="C:extracellular region"/>
    <property type="evidence" value="ECO:0007669"/>
    <property type="project" value="UniProtKB-SubCell"/>
</dbReference>
<sequence length="325" mass="34388">MSFRFVSFLAFVATATCIPTSDIQRRTSRTSAPSGCLTVGTGGTYSTIGDALTALGSSTSAACIYIAAGTYKEQLTIDYGGSLTLYGETNDTGTYKNNAVTVTHTISSSEAGSLDSSSTVNVVSNGFKMYNINVVNGYGKGSQAVALTANANELGFYGCQFSGYQDTLYAKAGYQYYSNCMIEGAVDYIFGDASAWFGECDIVSNGGGSITANSREDSSDASWYCFENCNVTAASGISLAGEVYLGRPWRALARVIYQKCVLSDVINAAGWDTLADGAKPLYYEYNNSGAGSDTSHRLYESSITAAVAKTTVLGSSWGDWVDRTY</sequence>
<comment type="function">
    <text evidence="12">Involved in maceration and soft-rotting of plant tissue.</text>
</comment>
<evidence type="ECO:0000256" key="7">
    <source>
        <dbReference type="ARBA" id="ARBA00022801"/>
    </source>
</evidence>
<keyword evidence="9 12" id="KW-0961">Cell wall biogenesis/degradation</keyword>
<comment type="similarity">
    <text evidence="3">Belongs to the pectinesterase family.</text>
</comment>
<evidence type="ECO:0000256" key="10">
    <source>
        <dbReference type="ARBA" id="ARBA00047928"/>
    </source>
</evidence>
<dbReference type="InterPro" id="IPR011050">
    <property type="entry name" value="Pectin_lyase_fold/virulence"/>
</dbReference>
<keyword evidence="5 12" id="KW-0964">Secreted</keyword>
<dbReference type="EMBL" id="CVMT01000011">
    <property type="protein sequence ID" value="CRG92005.1"/>
    <property type="molecule type" value="Genomic_DNA"/>
</dbReference>
<dbReference type="InterPro" id="IPR000070">
    <property type="entry name" value="Pectinesterase_cat"/>
</dbReference>
<proteinExistence type="inferred from homology"/>
<accession>A0A0U1M8W1</accession>
<dbReference type="FunFam" id="2.160.20.10:FF:000014">
    <property type="entry name" value="Pectinesterase"/>
    <property type="match status" value="1"/>
</dbReference>
<dbReference type="SUPFAM" id="SSF51126">
    <property type="entry name" value="Pectin lyase-like"/>
    <property type="match status" value="1"/>
</dbReference>
<dbReference type="Pfam" id="PF01095">
    <property type="entry name" value="Pectinesterase"/>
    <property type="match status" value="1"/>
</dbReference>
<dbReference type="Gene3D" id="2.160.20.10">
    <property type="entry name" value="Single-stranded right-handed beta-helix, Pectin lyase-like"/>
    <property type="match status" value="1"/>
</dbReference>
<evidence type="ECO:0000256" key="11">
    <source>
        <dbReference type="PROSITE-ProRule" id="PRU10040"/>
    </source>
</evidence>
<comment type="subcellular location">
    <subcellularLocation>
        <location evidence="1 12">Secreted</location>
    </subcellularLocation>
</comment>
<feature type="chain" id="PRO_5006521526" description="Pectinesterase" evidence="12">
    <location>
        <begin position="18"/>
        <end position="325"/>
    </location>
</feature>
<keyword evidence="8 12" id="KW-0063">Aspartyl esterase</keyword>
<dbReference type="GO" id="GO:0042545">
    <property type="term" value="P:cell wall modification"/>
    <property type="evidence" value="ECO:0007669"/>
    <property type="project" value="UniProtKB-UniRule"/>
</dbReference>
<dbReference type="PANTHER" id="PTHR31321">
    <property type="entry name" value="ACYL-COA THIOESTER HYDROLASE YBHC-RELATED"/>
    <property type="match status" value="1"/>
</dbReference>
<name>A0A0U1M8W1_TALIS</name>
<dbReference type="GO" id="GO:0030599">
    <property type="term" value="F:pectinesterase activity"/>
    <property type="evidence" value="ECO:0007669"/>
    <property type="project" value="UniProtKB-UniRule"/>
</dbReference>
<evidence type="ECO:0000256" key="8">
    <source>
        <dbReference type="ARBA" id="ARBA00023085"/>
    </source>
</evidence>
<dbReference type="AlphaFoldDB" id="A0A0U1M8W1"/>
<organism evidence="14 15">
    <name type="scientific">Talaromyces islandicus</name>
    <name type="common">Penicillium islandicum</name>
    <dbReference type="NCBI Taxonomy" id="28573"/>
    <lineage>
        <taxon>Eukaryota</taxon>
        <taxon>Fungi</taxon>
        <taxon>Dikarya</taxon>
        <taxon>Ascomycota</taxon>
        <taxon>Pezizomycotina</taxon>
        <taxon>Eurotiomycetes</taxon>
        <taxon>Eurotiomycetidae</taxon>
        <taxon>Eurotiales</taxon>
        <taxon>Trichocomaceae</taxon>
        <taxon>Talaromyces</taxon>
        <taxon>Talaromyces sect. Islandici</taxon>
    </lineage>
</organism>
<dbReference type="PROSITE" id="PS00503">
    <property type="entry name" value="PECTINESTERASE_2"/>
    <property type="match status" value="1"/>
</dbReference>
<evidence type="ECO:0000256" key="5">
    <source>
        <dbReference type="ARBA" id="ARBA00022525"/>
    </source>
</evidence>
<feature type="domain" description="Pectinesterase catalytic" evidence="13">
    <location>
        <begin position="42"/>
        <end position="307"/>
    </location>
</feature>
<evidence type="ECO:0000256" key="2">
    <source>
        <dbReference type="ARBA" id="ARBA00005184"/>
    </source>
</evidence>
<feature type="active site" evidence="11">
    <location>
        <position position="187"/>
    </location>
</feature>
<comment type="pathway">
    <text evidence="2 12">Glycan metabolism; pectin degradation; 2-dehydro-3-deoxy-D-gluconate from pectin: step 1/5.</text>
</comment>
<keyword evidence="15" id="KW-1185">Reference proteome</keyword>
<reference evidence="14 15" key="1">
    <citation type="submission" date="2015-04" db="EMBL/GenBank/DDBJ databases">
        <authorList>
            <person name="Syromyatnikov M.Y."/>
            <person name="Popov V.N."/>
        </authorList>
    </citation>
    <scope>NUCLEOTIDE SEQUENCE [LARGE SCALE GENOMIC DNA]</scope>
    <source>
        <strain evidence="14">WF-38-12</strain>
    </source>
</reference>
<evidence type="ECO:0000256" key="12">
    <source>
        <dbReference type="RuleBase" id="RU000589"/>
    </source>
</evidence>
<evidence type="ECO:0000256" key="6">
    <source>
        <dbReference type="ARBA" id="ARBA00022729"/>
    </source>
</evidence>
<protein>
    <recommendedName>
        <fullName evidence="4 12">Pectinesterase</fullName>
        <ecNumber evidence="4 12">3.1.1.11</ecNumber>
    </recommendedName>
</protein>
<feature type="signal peptide" evidence="12">
    <location>
        <begin position="1"/>
        <end position="17"/>
    </location>
</feature>
<dbReference type="PANTHER" id="PTHR31321:SF57">
    <property type="entry name" value="PECTINESTERASE 53-RELATED"/>
    <property type="match status" value="1"/>
</dbReference>
<dbReference type="InterPro" id="IPR033131">
    <property type="entry name" value="Pectinesterase_Asp_AS"/>
</dbReference>
<evidence type="ECO:0000313" key="15">
    <source>
        <dbReference type="Proteomes" id="UP000054383"/>
    </source>
</evidence>
<evidence type="ECO:0000256" key="9">
    <source>
        <dbReference type="ARBA" id="ARBA00023316"/>
    </source>
</evidence>
<dbReference type="GO" id="GO:0045490">
    <property type="term" value="P:pectin catabolic process"/>
    <property type="evidence" value="ECO:0007669"/>
    <property type="project" value="UniProtKB-UniRule"/>
</dbReference>
<evidence type="ECO:0000256" key="4">
    <source>
        <dbReference type="ARBA" id="ARBA00013229"/>
    </source>
</evidence>
<gene>
    <name evidence="14" type="ORF">PISL3812_09059</name>
</gene>
<dbReference type="InterPro" id="IPR012334">
    <property type="entry name" value="Pectin_lyas_fold"/>
</dbReference>
<dbReference type="EC" id="3.1.1.11" evidence="4 12"/>
<evidence type="ECO:0000256" key="1">
    <source>
        <dbReference type="ARBA" id="ARBA00004613"/>
    </source>
</evidence>
<dbReference type="Proteomes" id="UP000054383">
    <property type="component" value="Unassembled WGS sequence"/>
</dbReference>
<dbReference type="OrthoDB" id="2019149at2759"/>
<dbReference type="UniPathway" id="UPA00545">
    <property type="reaction ID" value="UER00823"/>
</dbReference>